<dbReference type="InterPro" id="IPR031100">
    <property type="entry name" value="LOG_fam"/>
</dbReference>
<organism evidence="3 4">
    <name type="scientific">Desulforapulum autotrophicum (strain ATCC 43914 / DSM 3382 / VKM B-1955 / HRM2)</name>
    <name type="common">Desulfobacterium autotrophicum</name>
    <dbReference type="NCBI Taxonomy" id="177437"/>
    <lineage>
        <taxon>Bacteria</taxon>
        <taxon>Pseudomonadati</taxon>
        <taxon>Thermodesulfobacteriota</taxon>
        <taxon>Desulfobacteria</taxon>
        <taxon>Desulfobacterales</taxon>
        <taxon>Desulfobacteraceae</taxon>
        <taxon>Desulforapulum</taxon>
    </lineage>
</organism>
<comment type="catalytic activity">
    <reaction evidence="1">
        <text>AMP + H2O = D-ribose 5-phosphate + adenine</text>
        <dbReference type="Rhea" id="RHEA:20129"/>
        <dbReference type="ChEBI" id="CHEBI:15377"/>
        <dbReference type="ChEBI" id="CHEBI:16708"/>
        <dbReference type="ChEBI" id="CHEBI:78346"/>
        <dbReference type="ChEBI" id="CHEBI:456215"/>
        <dbReference type="EC" id="3.2.2.4"/>
    </reaction>
</comment>
<keyword evidence="2" id="KW-0203">Cytokinin biosynthesis</keyword>
<protein>
    <recommendedName>
        <fullName evidence="2">Cytokinin riboside 5'-monophosphate phosphoribohydrolase</fullName>
        <ecNumber evidence="2">3.2.2.n1</ecNumber>
    </recommendedName>
</protein>
<dbReference type="HOGENOM" id="CLU_058336_0_4_7"/>
<dbReference type="NCBIfam" id="TIGR00730">
    <property type="entry name" value="Rossman fold protein, TIGR00730 family"/>
    <property type="match status" value="1"/>
</dbReference>
<dbReference type="KEGG" id="dat:HRM2_23410"/>
<dbReference type="eggNOG" id="COG1611">
    <property type="taxonomic scope" value="Bacteria"/>
</dbReference>
<reference evidence="3 4" key="1">
    <citation type="journal article" date="2009" name="Environ. Microbiol.">
        <title>Genome sequence of Desulfobacterium autotrophicum HRM2, a marine sulfate reducer oxidizing organic carbon completely to carbon dioxide.</title>
        <authorList>
            <person name="Strittmatter A.W."/>
            <person name="Liesegang H."/>
            <person name="Rabus R."/>
            <person name="Decker I."/>
            <person name="Amann J."/>
            <person name="Andres S."/>
            <person name="Henne A."/>
            <person name="Fricke W.F."/>
            <person name="Martinez-Arias R."/>
            <person name="Bartels D."/>
            <person name="Goesmann A."/>
            <person name="Krause L."/>
            <person name="Puehler A."/>
            <person name="Klenk H.P."/>
            <person name="Richter M."/>
            <person name="Schuler M."/>
            <person name="Gloeckner F.O."/>
            <person name="Meyerdierks A."/>
            <person name="Gottschalk G."/>
            <person name="Amann R."/>
        </authorList>
    </citation>
    <scope>NUCLEOTIDE SEQUENCE [LARGE SCALE GENOMIC DNA]</scope>
    <source>
        <strain evidence="4">ATCC 43914 / DSM 3382 / HRM2</strain>
    </source>
</reference>
<dbReference type="EMBL" id="CP001087">
    <property type="protein sequence ID" value="ACN15436.1"/>
    <property type="molecule type" value="Genomic_DNA"/>
</dbReference>
<dbReference type="PANTHER" id="PTHR43393">
    <property type="entry name" value="CYTOKININ RIBOSIDE 5'-MONOPHOSPHATE PHOSPHORIBOHYDROLASE"/>
    <property type="match status" value="1"/>
</dbReference>
<keyword evidence="2" id="KW-0378">Hydrolase</keyword>
<dbReference type="EC" id="3.2.2.n1" evidence="2"/>
<name>C0QEU4_DESAH</name>
<dbReference type="GO" id="GO:0008714">
    <property type="term" value="F:AMP nucleosidase activity"/>
    <property type="evidence" value="ECO:0007669"/>
    <property type="project" value="UniProtKB-EC"/>
</dbReference>
<dbReference type="InterPro" id="IPR005269">
    <property type="entry name" value="LOG"/>
</dbReference>
<dbReference type="STRING" id="177437.HRM2_23410"/>
<dbReference type="GO" id="GO:0009691">
    <property type="term" value="P:cytokinin biosynthetic process"/>
    <property type="evidence" value="ECO:0007669"/>
    <property type="project" value="UniProtKB-UniRule"/>
</dbReference>
<evidence type="ECO:0000313" key="3">
    <source>
        <dbReference type="EMBL" id="ACN15436.1"/>
    </source>
</evidence>
<dbReference type="SUPFAM" id="SSF102405">
    <property type="entry name" value="MCP/YpsA-like"/>
    <property type="match status" value="1"/>
</dbReference>
<proteinExistence type="inferred from homology"/>
<dbReference type="Gene3D" id="3.40.50.450">
    <property type="match status" value="1"/>
</dbReference>
<dbReference type="FunFam" id="3.40.50.450:FF:000011">
    <property type="entry name" value="TIGR00730 family Rossman fold protein"/>
    <property type="match status" value="1"/>
</dbReference>
<dbReference type="PANTHER" id="PTHR43393:SF2">
    <property type="entry name" value="CYTOKININ RIBOSIDE 5'-MONOPHOSPHATE PHOSPHORIBOHYDROLASE"/>
    <property type="match status" value="1"/>
</dbReference>
<dbReference type="Proteomes" id="UP000000442">
    <property type="component" value="Chromosome"/>
</dbReference>
<dbReference type="GO" id="GO:0005829">
    <property type="term" value="C:cytosol"/>
    <property type="evidence" value="ECO:0007669"/>
    <property type="project" value="TreeGrafter"/>
</dbReference>
<sequence length="228" mass="25089">MNQMRQKKSSNGKYPIDDFKSGESWRLFKIMGEFVEGIDTLHNIGPAVTIFGSARTAPDSPYFKKAEAIAALFVKAGFGVITGGGGGIMEAANKGANSAGGTSVGLNINLPHEQAPNPYTTIEMEFNYFFIRKVMFIKYAQAYVIIPGGFGTLDELFEAVTLIQTHRIKPLPVILVGSDYWSGLVDWIRASLLDNGMISPENLDIFKVLDDPQEIVNAVLEYRKKESN</sequence>
<comment type="similarity">
    <text evidence="2">Belongs to the LOG family.</text>
</comment>
<gene>
    <name evidence="3" type="ordered locus">HRM2_23410</name>
</gene>
<evidence type="ECO:0000256" key="2">
    <source>
        <dbReference type="RuleBase" id="RU363015"/>
    </source>
</evidence>
<dbReference type="Pfam" id="PF03641">
    <property type="entry name" value="Lysine_decarbox"/>
    <property type="match status" value="1"/>
</dbReference>
<evidence type="ECO:0000313" key="4">
    <source>
        <dbReference type="Proteomes" id="UP000000442"/>
    </source>
</evidence>
<keyword evidence="4" id="KW-1185">Reference proteome</keyword>
<evidence type="ECO:0000256" key="1">
    <source>
        <dbReference type="ARBA" id="ARBA00000274"/>
    </source>
</evidence>
<dbReference type="InterPro" id="IPR052341">
    <property type="entry name" value="LOG_family_nucleotidases"/>
</dbReference>
<dbReference type="AlphaFoldDB" id="C0QEU4"/>
<accession>C0QEU4</accession>